<dbReference type="PANTHER" id="PTHR30346">
    <property type="entry name" value="TRANSCRIPTIONAL DUAL REGULATOR HCAR-RELATED"/>
    <property type="match status" value="1"/>
</dbReference>
<evidence type="ECO:0000259" key="5">
    <source>
        <dbReference type="PROSITE" id="PS50931"/>
    </source>
</evidence>
<reference evidence="6 7" key="1">
    <citation type="submission" date="2018-11" db="EMBL/GenBank/DDBJ databases">
        <authorList>
            <person name="Li F."/>
        </authorList>
    </citation>
    <scope>NUCLEOTIDE SEQUENCE [LARGE SCALE GENOMIC DNA]</scope>
    <source>
        <strain evidence="6 7">Gsoil 818</strain>
    </source>
</reference>
<dbReference type="InterPro" id="IPR036390">
    <property type="entry name" value="WH_DNA-bd_sf"/>
</dbReference>
<dbReference type="GO" id="GO:0003677">
    <property type="term" value="F:DNA binding"/>
    <property type="evidence" value="ECO:0007669"/>
    <property type="project" value="UniProtKB-KW"/>
</dbReference>
<dbReference type="PRINTS" id="PR00039">
    <property type="entry name" value="HTHLYSR"/>
</dbReference>
<dbReference type="Gene3D" id="3.40.190.10">
    <property type="entry name" value="Periplasmic binding protein-like II"/>
    <property type="match status" value="2"/>
</dbReference>
<feature type="domain" description="HTH lysR-type" evidence="5">
    <location>
        <begin position="1"/>
        <end position="58"/>
    </location>
</feature>
<organism evidence="6 7">
    <name type="scientific">Nocardioides pocheonensis</name>
    <dbReference type="NCBI Taxonomy" id="661485"/>
    <lineage>
        <taxon>Bacteria</taxon>
        <taxon>Bacillati</taxon>
        <taxon>Actinomycetota</taxon>
        <taxon>Actinomycetes</taxon>
        <taxon>Propionibacteriales</taxon>
        <taxon>Nocardioidaceae</taxon>
        <taxon>Nocardioides</taxon>
    </lineage>
</organism>
<dbReference type="InterPro" id="IPR036388">
    <property type="entry name" value="WH-like_DNA-bd_sf"/>
</dbReference>
<dbReference type="EMBL" id="RJSF01000047">
    <property type="protein sequence ID" value="RNM11683.1"/>
    <property type="molecule type" value="Genomic_DNA"/>
</dbReference>
<dbReference type="Pfam" id="PF00126">
    <property type="entry name" value="HTH_1"/>
    <property type="match status" value="1"/>
</dbReference>
<dbReference type="GO" id="GO:0003700">
    <property type="term" value="F:DNA-binding transcription factor activity"/>
    <property type="evidence" value="ECO:0007669"/>
    <property type="project" value="InterPro"/>
</dbReference>
<dbReference type="RefSeq" id="WP_123224913.1">
    <property type="nucleotide sequence ID" value="NZ_RJSF01000047.1"/>
</dbReference>
<dbReference type="AlphaFoldDB" id="A0A3N0GGU4"/>
<dbReference type="PROSITE" id="PS50931">
    <property type="entry name" value="HTH_LYSR"/>
    <property type="match status" value="1"/>
</dbReference>
<keyword evidence="4" id="KW-0804">Transcription</keyword>
<dbReference type="GO" id="GO:0032993">
    <property type="term" value="C:protein-DNA complex"/>
    <property type="evidence" value="ECO:0007669"/>
    <property type="project" value="TreeGrafter"/>
</dbReference>
<dbReference type="Gene3D" id="1.10.10.10">
    <property type="entry name" value="Winged helix-like DNA-binding domain superfamily/Winged helix DNA-binding domain"/>
    <property type="match status" value="1"/>
</dbReference>
<keyword evidence="7" id="KW-1185">Reference proteome</keyword>
<protein>
    <submittedName>
        <fullName evidence="6">LysR family transcriptional regulator</fullName>
    </submittedName>
</protein>
<dbReference type="SUPFAM" id="SSF46785">
    <property type="entry name" value="Winged helix' DNA-binding domain"/>
    <property type="match status" value="1"/>
</dbReference>
<dbReference type="PANTHER" id="PTHR30346:SF28">
    <property type="entry name" value="HTH-TYPE TRANSCRIPTIONAL REGULATOR CYNR"/>
    <property type="match status" value="1"/>
</dbReference>
<evidence type="ECO:0000256" key="3">
    <source>
        <dbReference type="ARBA" id="ARBA00023125"/>
    </source>
</evidence>
<sequence>MRIEQLEYVAAVTQHGSLRRASEQLHISQPALSEAIAKLERELGVTLLDRRRSGARISREGRELLRGMEEVLEAVGRLRVLAGDQQVSTRAIRIGTVNAGTARLLLPAVHHHQRTTPGATVEIRNLQQHEIQAGLVEGSLDLGLVNLLGGDDLPPDLVGTTLLHGRPVVVMPADHHLAEHAEVTTAQLRGEPFVGMRAGYLMHRYAHRLFGSELPREWHSTDGAEMGKMMVAEGLGISLLPDYSVLGDPLERAGLITFRPIAGDATRVIMTLLHRRRLPVPQAVADVVTAFRVVAGLGATA</sequence>
<evidence type="ECO:0000256" key="2">
    <source>
        <dbReference type="ARBA" id="ARBA00023015"/>
    </source>
</evidence>
<keyword evidence="3" id="KW-0238">DNA-binding</keyword>
<dbReference type="SUPFAM" id="SSF53850">
    <property type="entry name" value="Periplasmic binding protein-like II"/>
    <property type="match status" value="1"/>
</dbReference>
<dbReference type="Pfam" id="PF03466">
    <property type="entry name" value="LysR_substrate"/>
    <property type="match status" value="1"/>
</dbReference>
<evidence type="ECO:0000256" key="1">
    <source>
        <dbReference type="ARBA" id="ARBA00009437"/>
    </source>
</evidence>
<dbReference type="InterPro" id="IPR000847">
    <property type="entry name" value="LysR_HTH_N"/>
</dbReference>
<evidence type="ECO:0000256" key="4">
    <source>
        <dbReference type="ARBA" id="ARBA00023163"/>
    </source>
</evidence>
<dbReference type="OrthoDB" id="3181812at2"/>
<evidence type="ECO:0000313" key="6">
    <source>
        <dbReference type="EMBL" id="RNM11683.1"/>
    </source>
</evidence>
<keyword evidence="2" id="KW-0805">Transcription regulation</keyword>
<proteinExistence type="inferred from homology"/>
<name>A0A3N0GGU4_9ACTN</name>
<comment type="caution">
    <text evidence="6">The sequence shown here is derived from an EMBL/GenBank/DDBJ whole genome shotgun (WGS) entry which is preliminary data.</text>
</comment>
<evidence type="ECO:0000313" key="7">
    <source>
        <dbReference type="Proteomes" id="UP000279994"/>
    </source>
</evidence>
<dbReference type="FunFam" id="1.10.10.10:FF:000001">
    <property type="entry name" value="LysR family transcriptional regulator"/>
    <property type="match status" value="1"/>
</dbReference>
<gene>
    <name evidence="6" type="ORF">EFL26_21205</name>
</gene>
<comment type="similarity">
    <text evidence="1">Belongs to the LysR transcriptional regulatory family.</text>
</comment>
<dbReference type="InterPro" id="IPR005119">
    <property type="entry name" value="LysR_subst-bd"/>
</dbReference>
<dbReference type="Proteomes" id="UP000279994">
    <property type="component" value="Unassembled WGS sequence"/>
</dbReference>
<accession>A0A3N0GGU4</accession>
<dbReference type="CDD" id="cd05466">
    <property type="entry name" value="PBP2_LTTR_substrate"/>
    <property type="match status" value="1"/>
</dbReference>